<proteinExistence type="predicted"/>
<dbReference type="InterPro" id="IPR050553">
    <property type="entry name" value="Thioredoxin_ResA/DsbE_sf"/>
</dbReference>
<dbReference type="OrthoDB" id="9809733at2"/>
<keyword evidence="4" id="KW-0413">Isomerase</keyword>
<dbReference type="Pfam" id="PF08534">
    <property type="entry name" value="Redoxin"/>
    <property type="match status" value="1"/>
</dbReference>
<dbReference type="InterPro" id="IPR036249">
    <property type="entry name" value="Thioredoxin-like_sf"/>
</dbReference>
<accession>A0A1G7NM85</accession>
<keyword evidence="5" id="KW-1185">Reference proteome</keyword>
<dbReference type="GO" id="GO:0017004">
    <property type="term" value="P:cytochrome complex assembly"/>
    <property type="evidence" value="ECO:0007669"/>
    <property type="project" value="UniProtKB-KW"/>
</dbReference>
<dbReference type="GO" id="GO:0030313">
    <property type="term" value="C:cell envelope"/>
    <property type="evidence" value="ECO:0007669"/>
    <property type="project" value="UniProtKB-SubCell"/>
</dbReference>
<name>A0A1G7NM85_9FIRM</name>
<dbReference type="PROSITE" id="PS00194">
    <property type="entry name" value="THIOREDOXIN_1"/>
    <property type="match status" value="1"/>
</dbReference>
<organism evidence="4 5">
    <name type="scientific">Sporolituus thermophilus DSM 23256</name>
    <dbReference type="NCBI Taxonomy" id="1123285"/>
    <lineage>
        <taxon>Bacteria</taxon>
        <taxon>Bacillati</taxon>
        <taxon>Bacillota</taxon>
        <taxon>Negativicutes</taxon>
        <taxon>Selenomonadales</taxon>
        <taxon>Sporomusaceae</taxon>
        <taxon>Sporolituus</taxon>
    </lineage>
</organism>
<dbReference type="InterPro" id="IPR017937">
    <property type="entry name" value="Thioredoxin_CS"/>
</dbReference>
<feature type="domain" description="Thioredoxin" evidence="3">
    <location>
        <begin position="38"/>
        <end position="173"/>
    </location>
</feature>
<dbReference type="GO" id="GO:0016491">
    <property type="term" value="F:oxidoreductase activity"/>
    <property type="evidence" value="ECO:0007669"/>
    <property type="project" value="InterPro"/>
</dbReference>
<dbReference type="PROSITE" id="PS51352">
    <property type="entry name" value="THIOREDOXIN_2"/>
    <property type="match status" value="1"/>
</dbReference>
<dbReference type="CDD" id="cd02966">
    <property type="entry name" value="TlpA_like_family"/>
    <property type="match status" value="1"/>
</dbReference>
<dbReference type="InterPro" id="IPR013766">
    <property type="entry name" value="Thioredoxin_domain"/>
</dbReference>
<keyword evidence="2" id="KW-0201">Cytochrome c-type biogenesis</keyword>
<dbReference type="STRING" id="1123285.SAMN05660235_02633"/>
<dbReference type="EMBL" id="FNBU01000026">
    <property type="protein sequence ID" value="SDF75178.1"/>
    <property type="molecule type" value="Genomic_DNA"/>
</dbReference>
<evidence type="ECO:0000313" key="4">
    <source>
        <dbReference type="EMBL" id="SDF75178.1"/>
    </source>
</evidence>
<gene>
    <name evidence="4" type="ORF">SAMN05660235_02633</name>
</gene>
<protein>
    <submittedName>
        <fullName evidence="4">Thiol-disulfide isomerase or thioredoxin</fullName>
    </submittedName>
</protein>
<evidence type="ECO:0000256" key="2">
    <source>
        <dbReference type="ARBA" id="ARBA00022748"/>
    </source>
</evidence>
<dbReference type="Proteomes" id="UP000243333">
    <property type="component" value="Unassembled WGS sequence"/>
</dbReference>
<reference evidence="5" key="1">
    <citation type="submission" date="2016-10" db="EMBL/GenBank/DDBJ databases">
        <authorList>
            <person name="Varghese N."/>
            <person name="Submissions S."/>
        </authorList>
    </citation>
    <scope>NUCLEOTIDE SEQUENCE [LARGE SCALE GENOMIC DNA]</scope>
    <source>
        <strain evidence="5">DSM 23256</strain>
    </source>
</reference>
<dbReference type="PANTHER" id="PTHR42852:SF17">
    <property type="entry name" value="THIOREDOXIN-LIKE PROTEIN HI_1115"/>
    <property type="match status" value="1"/>
</dbReference>
<sequence length="173" mass="19149">MHKRFLIIALVVILAAAGLWHLATINSPKQDAVAETGVTVGKKLTPFTLPDLEGKSIALGKPGKVTVINFWATWCPPCRAEMPELDRFYQKYRQTVDFYAVNVQEPPVQVAEFLAKNQYSLPVITDKEGAVARMYRINAIPTTIVVDAHGVIRYRKAGGVTMAELEGVIKELL</sequence>
<evidence type="ECO:0000313" key="5">
    <source>
        <dbReference type="Proteomes" id="UP000243333"/>
    </source>
</evidence>
<dbReference type="RefSeq" id="WP_093691597.1">
    <property type="nucleotide sequence ID" value="NZ_FNBU01000026.1"/>
</dbReference>
<evidence type="ECO:0000256" key="1">
    <source>
        <dbReference type="ARBA" id="ARBA00004196"/>
    </source>
</evidence>
<dbReference type="Gene3D" id="3.40.30.10">
    <property type="entry name" value="Glutaredoxin"/>
    <property type="match status" value="1"/>
</dbReference>
<dbReference type="GO" id="GO:0016853">
    <property type="term" value="F:isomerase activity"/>
    <property type="evidence" value="ECO:0007669"/>
    <property type="project" value="UniProtKB-KW"/>
</dbReference>
<dbReference type="SUPFAM" id="SSF52833">
    <property type="entry name" value="Thioredoxin-like"/>
    <property type="match status" value="1"/>
</dbReference>
<dbReference type="AlphaFoldDB" id="A0A1G7NM85"/>
<comment type="subcellular location">
    <subcellularLocation>
        <location evidence="1">Cell envelope</location>
    </subcellularLocation>
</comment>
<dbReference type="PANTHER" id="PTHR42852">
    <property type="entry name" value="THIOL:DISULFIDE INTERCHANGE PROTEIN DSBE"/>
    <property type="match status" value="1"/>
</dbReference>
<evidence type="ECO:0000259" key="3">
    <source>
        <dbReference type="PROSITE" id="PS51352"/>
    </source>
</evidence>
<dbReference type="InterPro" id="IPR013740">
    <property type="entry name" value="Redoxin"/>
</dbReference>